<keyword evidence="1" id="KW-0472">Membrane</keyword>
<organism evidence="2 3">
    <name type="scientific">Amblyomma americanum</name>
    <name type="common">Lone star tick</name>
    <dbReference type="NCBI Taxonomy" id="6943"/>
    <lineage>
        <taxon>Eukaryota</taxon>
        <taxon>Metazoa</taxon>
        <taxon>Ecdysozoa</taxon>
        <taxon>Arthropoda</taxon>
        <taxon>Chelicerata</taxon>
        <taxon>Arachnida</taxon>
        <taxon>Acari</taxon>
        <taxon>Parasitiformes</taxon>
        <taxon>Ixodida</taxon>
        <taxon>Ixodoidea</taxon>
        <taxon>Ixodidae</taxon>
        <taxon>Amblyomminae</taxon>
        <taxon>Amblyomma</taxon>
    </lineage>
</organism>
<dbReference type="InterPro" id="IPR000718">
    <property type="entry name" value="Peptidase_M13"/>
</dbReference>
<comment type="caution">
    <text evidence="2">The sequence shown here is derived from an EMBL/GenBank/DDBJ whole genome shotgun (WGS) entry which is preliminary data.</text>
</comment>
<protein>
    <submittedName>
        <fullName evidence="2">Uncharacterized protein</fullName>
    </submittedName>
</protein>
<proteinExistence type="predicted"/>
<keyword evidence="1" id="KW-0812">Transmembrane</keyword>
<name>A0AAQ4E8N6_AMBAM</name>
<evidence type="ECO:0000313" key="2">
    <source>
        <dbReference type="EMBL" id="KAK8770982.1"/>
    </source>
</evidence>
<dbReference type="EMBL" id="JARKHS020020303">
    <property type="protein sequence ID" value="KAK8770982.1"/>
    <property type="molecule type" value="Genomic_DNA"/>
</dbReference>
<evidence type="ECO:0000313" key="3">
    <source>
        <dbReference type="Proteomes" id="UP001321473"/>
    </source>
</evidence>
<dbReference type="GO" id="GO:0006508">
    <property type="term" value="P:proteolysis"/>
    <property type="evidence" value="ECO:0007669"/>
    <property type="project" value="InterPro"/>
</dbReference>
<gene>
    <name evidence="2" type="ORF">V5799_025775</name>
</gene>
<dbReference type="AlphaFoldDB" id="A0AAQ4E8N6"/>
<keyword evidence="3" id="KW-1185">Reference proteome</keyword>
<dbReference type="InterPro" id="IPR024079">
    <property type="entry name" value="MetalloPept_cat_dom_sf"/>
</dbReference>
<accession>A0AAQ4E8N6</accession>
<reference evidence="2 3" key="1">
    <citation type="journal article" date="2023" name="Arcadia Sci">
        <title>De novo assembly of a long-read Amblyomma americanum tick genome.</title>
        <authorList>
            <person name="Chou S."/>
            <person name="Poskanzer K.E."/>
            <person name="Rollins M."/>
            <person name="Thuy-Boun P.S."/>
        </authorList>
    </citation>
    <scope>NUCLEOTIDE SEQUENCE [LARGE SCALE GENOMIC DNA]</scope>
    <source>
        <strain evidence="2">F_SG_1</strain>
        <tissue evidence="2">Salivary glands</tissue>
    </source>
</reference>
<keyword evidence="1" id="KW-1133">Transmembrane helix</keyword>
<dbReference type="GO" id="GO:0004222">
    <property type="term" value="F:metalloendopeptidase activity"/>
    <property type="evidence" value="ECO:0007669"/>
    <property type="project" value="InterPro"/>
</dbReference>
<evidence type="ECO:0000256" key="1">
    <source>
        <dbReference type="SAM" id="Phobius"/>
    </source>
</evidence>
<dbReference type="Gene3D" id="3.40.390.10">
    <property type="entry name" value="Collagenase (Catalytic Domain)"/>
    <property type="match status" value="1"/>
</dbReference>
<dbReference type="Proteomes" id="UP001321473">
    <property type="component" value="Unassembled WGS sequence"/>
</dbReference>
<dbReference type="PROSITE" id="PS51885">
    <property type="entry name" value="NEPRILYSIN"/>
    <property type="match status" value="1"/>
</dbReference>
<feature type="transmembrane region" description="Helical" evidence="1">
    <location>
        <begin position="63"/>
        <end position="84"/>
    </location>
</feature>
<sequence length="378" mass="40975">MKTLTENPDVYGVAEIDALDGMNVRSLYRNLIEEPIELGLLSDRQPLLSTTLVAVQKPRHPRLMAVGVLAVVAALAVAIVSLLIRNRAVVPVLTKTAVCATDDCIEHARHLIATLNTAMNPCHGKAQLRDGAISELRSDESAIRNVVLSTDDPDEHDDWLAAHDPDREWNVSADEWTALVSKYLAASGFSAASNVGILVVQRQRLKALAVALSRVPPDRLLQAVGWTLAYAYAWIVDPALDTFEEWGAASSSEDFTSHALCFLAVHESHGIAMSRECRVSKANASAEQRFLTDVFALDLSLVAMNTAAAADGSPLQLKSLEGLSVTQTFYVSYCSHFCEEQPHNQARAMCNLAANASAFAQAFSCRVSGVTAHKCLFF</sequence>